<comment type="similarity">
    <text evidence="2">Belongs to the DeoC/FbaB aldolase family. DeoC type 2 subfamily.</text>
</comment>
<proteinExistence type="inferred from homology"/>
<protein>
    <recommendedName>
        <fullName evidence="3 7">Deoxyribose-phosphate aldolase</fullName>
        <ecNumber evidence="3 7">4.1.2.4</ecNumber>
    </recommendedName>
</protein>
<evidence type="ECO:0000256" key="6">
    <source>
        <dbReference type="ARBA" id="ARBA00048791"/>
    </source>
</evidence>
<dbReference type="PIRSF" id="PIRSF001357">
    <property type="entry name" value="DeoC"/>
    <property type="match status" value="1"/>
</dbReference>
<sequence>MKTSATAPSGRIDIPHSPPVDQVGIAERAARFTTRSIKNETKRSGLNMVLNMIDLTTLEGADTPNKVRQLCYKSEHLHDSIPGLPTTAAVCVYPPFVKVAREALGDRSPVKIASVATYFPSGHATLEQKIDEVHRAVHDGADEIDMVISRGRFLSGDHHYVFDEIAAIKEACGKARLKVILETGELGTLDNVRRASDIAIHAGANFIKTSTGKIASAATIPVTLVMLLAIRDHFFKTGKMVGMKPAGGISKSKLALHYLVMVKETLGPEWLDNQWFRFGASSLANDVLMQVAKLESGHYQAAQYFSKD</sequence>
<keyword evidence="5" id="KW-0704">Schiff base</keyword>
<dbReference type="CDD" id="cd00959">
    <property type="entry name" value="DeoC"/>
    <property type="match status" value="1"/>
</dbReference>
<evidence type="ECO:0000256" key="1">
    <source>
        <dbReference type="ARBA" id="ARBA00004816"/>
    </source>
</evidence>
<keyword evidence="4 8" id="KW-0456">Lyase</keyword>
<comment type="catalytic activity">
    <reaction evidence="6">
        <text>2-deoxy-D-ribose 5-phosphate = D-glyceraldehyde 3-phosphate + acetaldehyde</text>
        <dbReference type="Rhea" id="RHEA:12821"/>
        <dbReference type="ChEBI" id="CHEBI:15343"/>
        <dbReference type="ChEBI" id="CHEBI:59776"/>
        <dbReference type="ChEBI" id="CHEBI:62877"/>
        <dbReference type="EC" id="4.1.2.4"/>
    </reaction>
</comment>
<dbReference type="SUPFAM" id="SSF51569">
    <property type="entry name" value="Aldolase"/>
    <property type="match status" value="1"/>
</dbReference>
<gene>
    <name evidence="8" type="primary">deoC</name>
    <name evidence="8" type="ORF">JIN83_04635</name>
</gene>
<evidence type="ECO:0000256" key="3">
    <source>
        <dbReference type="ARBA" id="ARBA00012515"/>
    </source>
</evidence>
<evidence type="ECO:0000313" key="9">
    <source>
        <dbReference type="Proteomes" id="UP000634206"/>
    </source>
</evidence>
<dbReference type="Gene3D" id="3.20.20.70">
    <property type="entry name" value="Aldolase class I"/>
    <property type="match status" value="1"/>
</dbReference>
<dbReference type="GO" id="GO:0004139">
    <property type="term" value="F:deoxyribose-phosphate aldolase activity"/>
    <property type="evidence" value="ECO:0007669"/>
    <property type="project" value="UniProtKB-UniRule"/>
</dbReference>
<comment type="pathway">
    <text evidence="1">Carbohydrate degradation; 2-deoxy-D-ribose 1-phosphate degradation; D-glyceraldehyde 3-phosphate and acetaldehyde from 2-deoxy-alpha-D-ribose 1-phosphate: step 2/2.</text>
</comment>
<dbReference type="AlphaFoldDB" id="A0AAE2SCY0"/>
<dbReference type="EMBL" id="JAENIG010000002">
    <property type="protein sequence ID" value="MBK1854230.1"/>
    <property type="molecule type" value="Genomic_DNA"/>
</dbReference>
<accession>A0AAE2SCY0</accession>
<dbReference type="RefSeq" id="WP_309488835.1">
    <property type="nucleotide sequence ID" value="NZ_JAENIG010000002.1"/>
</dbReference>
<dbReference type="GO" id="GO:0009264">
    <property type="term" value="P:deoxyribonucleotide catabolic process"/>
    <property type="evidence" value="ECO:0007669"/>
    <property type="project" value="UniProtKB-UniRule"/>
</dbReference>
<dbReference type="GO" id="GO:0005737">
    <property type="term" value="C:cytoplasm"/>
    <property type="evidence" value="ECO:0007669"/>
    <property type="project" value="InterPro"/>
</dbReference>
<dbReference type="InterPro" id="IPR013785">
    <property type="entry name" value="Aldolase_TIM"/>
</dbReference>
<comment type="caution">
    <text evidence="8">The sequence shown here is derived from an EMBL/GenBank/DDBJ whole genome shotgun (WGS) entry which is preliminary data.</text>
</comment>
<dbReference type="EC" id="4.1.2.4" evidence="3 7"/>
<evidence type="ECO:0000256" key="4">
    <source>
        <dbReference type="ARBA" id="ARBA00023239"/>
    </source>
</evidence>
<dbReference type="NCBIfam" id="TIGR00126">
    <property type="entry name" value="deoC"/>
    <property type="match status" value="1"/>
</dbReference>
<keyword evidence="9" id="KW-1185">Reference proteome</keyword>
<evidence type="ECO:0000256" key="2">
    <source>
        <dbReference type="ARBA" id="ARBA00009473"/>
    </source>
</evidence>
<reference evidence="8" key="1">
    <citation type="submission" date="2021-01" db="EMBL/GenBank/DDBJ databases">
        <title>Modified the classification status of verrucomicrobia.</title>
        <authorList>
            <person name="Feng X."/>
        </authorList>
    </citation>
    <scope>NUCLEOTIDE SEQUENCE</scope>
    <source>
        <strain evidence="8">5K15</strain>
    </source>
</reference>
<dbReference type="InterPro" id="IPR011343">
    <property type="entry name" value="DeoC"/>
</dbReference>
<evidence type="ECO:0000256" key="7">
    <source>
        <dbReference type="NCBIfam" id="TIGR00126"/>
    </source>
</evidence>
<dbReference type="InterPro" id="IPR002915">
    <property type="entry name" value="DeoC/FbaB/LacD_aldolase"/>
</dbReference>
<evidence type="ECO:0000313" key="8">
    <source>
        <dbReference type="EMBL" id="MBK1854230.1"/>
    </source>
</evidence>
<evidence type="ECO:0000256" key="5">
    <source>
        <dbReference type="ARBA" id="ARBA00023270"/>
    </source>
</evidence>
<dbReference type="SMART" id="SM01133">
    <property type="entry name" value="DeoC"/>
    <property type="match status" value="1"/>
</dbReference>
<name>A0AAE2SCY0_9BACT</name>
<organism evidence="8 9">
    <name type="scientific">Oceaniferula flava</name>
    <dbReference type="NCBI Taxonomy" id="2800421"/>
    <lineage>
        <taxon>Bacteria</taxon>
        <taxon>Pseudomonadati</taxon>
        <taxon>Verrucomicrobiota</taxon>
        <taxon>Verrucomicrobiia</taxon>
        <taxon>Verrucomicrobiales</taxon>
        <taxon>Verrucomicrobiaceae</taxon>
        <taxon>Oceaniferula</taxon>
    </lineage>
</organism>
<dbReference type="Proteomes" id="UP000634206">
    <property type="component" value="Unassembled WGS sequence"/>
</dbReference>
<dbReference type="Pfam" id="PF01791">
    <property type="entry name" value="DeoC"/>
    <property type="match status" value="1"/>
</dbReference>
<dbReference type="GO" id="GO:0016052">
    <property type="term" value="P:carbohydrate catabolic process"/>
    <property type="evidence" value="ECO:0007669"/>
    <property type="project" value="TreeGrafter"/>
</dbReference>
<dbReference type="PANTHER" id="PTHR10889:SF3">
    <property type="entry name" value="DEOXYRIBOSE-PHOSPHATE ALDOLASE"/>
    <property type="match status" value="1"/>
</dbReference>
<dbReference type="PANTHER" id="PTHR10889">
    <property type="entry name" value="DEOXYRIBOSE-PHOSPHATE ALDOLASE"/>
    <property type="match status" value="1"/>
</dbReference>